<accession>A0A8H4GTN1</accession>
<proteinExistence type="predicted"/>
<organism evidence="1 2">
    <name type="scientific">Aspergillus fumigatiaffinis</name>
    <dbReference type="NCBI Taxonomy" id="340414"/>
    <lineage>
        <taxon>Eukaryota</taxon>
        <taxon>Fungi</taxon>
        <taxon>Dikarya</taxon>
        <taxon>Ascomycota</taxon>
        <taxon>Pezizomycotina</taxon>
        <taxon>Eurotiomycetes</taxon>
        <taxon>Eurotiomycetidae</taxon>
        <taxon>Eurotiales</taxon>
        <taxon>Aspergillaceae</taxon>
        <taxon>Aspergillus</taxon>
        <taxon>Aspergillus subgen. Fumigati</taxon>
    </lineage>
</organism>
<name>A0A8H4GTN1_9EURO</name>
<dbReference type="PANTHER" id="PTHR37535">
    <property type="entry name" value="FLUG DOMAIN PROTEIN"/>
    <property type="match status" value="1"/>
</dbReference>
<evidence type="ECO:0000313" key="1">
    <source>
        <dbReference type="EMBL" id="KAF4228052.1"/>
    </source>
</evidence>
<dbReference type="PANTHER" id="PTHR37535:SF3">
    <property type="entry name" value="FLUG DOMAIN-CONTAINING PROTEIN"/>
    <property type="match status" value="1"/>
</dbReference>
<evidence type="ECO:0008006" key="3">
    <source>
        <dbReference type="Google" id="ProtNLM"/>
    </source>
</evidence>
<gene>
    <name evidence="1" type="ORF">CNMCM6805_002483</name>
</gene>
<dbReference type="AlphaFoldDB" id="A0A8H4GTN1"/>
<reference evidence="1" key="2">
    <citation type="submission" date="2020-04" db="EMBL/GenBank/DDBJ databases">
        <authorList>
            <person name="Santos R.A.C."/>
            <person name="Steenwyk J.L."/>
            <person name="Rivero-Menendez O."/>
            <person name="Mead M.E."/>
            <person name="Silva L.P."/>
            <person name="Bastos R.W."/>
            <person name="Alastruey-Izquierdo A."/>
            <person name="Goldman G.H."/>
            <person name="Rokas A."/>
        </authorList>
    </citation>
    <scope>NUCLEOTIDE SEQUENCE</scope>
    <source>
        <strain evidence="1">CNM-CM6805</strain>
    </source>
</reference>
<comment type="caution">
    <text evidence="1">The sequence shown here is derived from an EMBL/GenBank/DDBJ whole genome shotgun (WGS) entry which is preliminary data.</text>
</comment>
<evidence type="ECO:0000313" key="2">
    <source>
        <dbReference type="Proteomes" id="UP000653565"/>
    </source>
</evidence>
<keyword evidence="2" id="KW-1185">Reference proteome</keyword>
<protein>
    <recommendedName>
        <fullName evidence="3">C2H2-type domain-containing protein</fullName>
    </recommendedName>
</protein>
<dbReference type="InterPro" id="IPR021842">
    <property type="entry name" value="DUF3435"/>
</dbReference>
<dbReference type="Proteomes" id="UP000653565">
    <property type="component" value="Unassembled WGS sequence"/>
</dbReference>
<dbReference type="Pfam" id="PF11917">
    <property type="entry name" value="DUF3435"/>
    <property type="match status" value="1"/>
</dbReference>
<reference evidence="1" key="1">
    <citation type="journal article" date="2020" name="bioRxiv">
        <title>Genomic and phenotypic heterogeneity of clinical isolates of the human pathogens Aspergillus fumigatus, Aspergillus lentulus and Aspergillus fumigatiaffinis.</title>
        <authorList>
            <person name="dos Santos R.A.C."/>
            <person name="Steenwyk J.L."/>
            <person name="Rivero-Menendez O."/>
            <person name="Mead M.E."/>
            <person name="Silva L.P."/>
            <person name="Bastos R.W."/>
            <person name="Alastruey-Izquierdo A."/>
            <person name="Goldman G.H."/>
            <person name="Rokas A."/>
        </authorList>
    </citation>
    <scope>NUCLEOTIDE SEQUENCE</scope>
    <source>
        <strain evidence="1">CNM-CM6805</strain>
    </source>
</reference>
<sequence>MTMFSELDEERLEKAVRERQRLAESRGFTLDYQLQQEQKENVICHPRLAPATDAKYDRAVFNWAVWRLSRNESATTNFSKDEPDPSPQILKLFAEEFIATRKRGVPSQKTTCHNFTSFTSKWERETSRTLPRHVKDDVLNFIKDDLTRKWELPTKPREVFLVTAKDIEYLLRRLFGDDPHDYVHERARVQTGSSLSLFAGSGARAGAIVESSSYRNTNECLYYGHLSFHIKWSKPAGTVKRWVTIDPEFLKGWRYRDDVTLPKNWFREHPVLAMNFVFWVMVHGIADAAFKGISSVDELLAQRPPEGRESWTLQWTESAKDLPFFRMVTPNGPRSDKGLTFSSLRHHFNSLRERDGFQNQLRVHGIRGQVANRVDPKATEATRSQALDHQNHDTFLKYQAPLKALDMQAVMFDGIEPDYECRDMEQSMAHHRDPNVPLHLDAASLIELEHDEEIIALNKRISELTDQIGGEPDLHKSLAAERSRLYTKKAKKLRAKRAEFIEQWWNSCYDEYIAGNRFTERDTTNVFDIYSKYIPIRARLRESLFKKATVDSEIGRQCLQDMVSLCKSTEKVVYYPGLVPVDGLCPVCSKPMSSFALQTRAKHILQCQRKSLDAAPYQQCYKNGKRAHRRVRRTFVQFCYLCAQLSYSEEDWIQHCRSHLASLQPRCGQLTFRYTLVAPGFCPFCLGDENKRADERFRQWLDKATLLNHIDGHLSALQPLTIASCPHPCCSGKQYDSVVALRRHFFDVHSIEEPRSNCVKRKRRWASGLGDPDNDQDAEQGCLRGKLAEEAEDRKDIYEDALPTPMVELQQKMAQELNII</sequence>
<dbReference type="EMBL" id="JAAAPX010000161">
    <property type="protein sequence ID" value="KAF4228052.1"/>
    <property type="molecule type" value="Genomic_DNA"/>
</dbReference>